<protein>
    <submittedName>
        <fullName evidence="1">Uncharacterized protein</fullName>
    </submittedName>
</protein>
<reference evidence="1 2" key="1">
    <citation type="submission" date="2016-05" db="EMBL/GenBank/DDBJ databases">
        <title>Single-cell genome of chain-forming Candidatus Thiomargarita nelsonii and comparison to other large sulfur-oxidizing bacteria.</title>
        <authorList>
            <person name="Winkel M."/>
            <person name="Salman V."/>
            <person name="Woyke T."/>
            <person name="Schulz-Vogt H."/>
            <person name="Richter M."/>
            <person name="Flood B."/>
            <person name="Bailey J."/>
            <person name="Amann R."/>
            <person name="Mussmann M."/>
        </authorList>
    </citation>
    <scope>NUCLEOTIDE SEQUENCE [LARGE SCALE GENOMIC DNA]</scope>
    <source>
        <strain evidence="1 2">THI036</strain>
    </source>
</reference>
<organism evidence="1 2">
    <name type="scientific">Candidatus Thiomargarita nelsonii</name>
    <dbReference type="NCBI Taxonomy" id="1003181"/>
    <lineage>
        <taxon>Bacteria</taxon>
        <taxon>Pseudomonadati</taxon>
        <taxon>Pseudomonadota</taxon>
        <taxon>Gammaproteobacteria</taxon>
        <taxon>Thiotrichales</taxon>
        <taxon>Thiotrichaceae</taxon>
        <taxon>Thiomargarita</taxon>
    </lineage>
</organism>
<proteinExistence type="predicted"/>
<evidence type="ECO:0000313" key="1">
    <source>
        <dbReference type="EMBL" id="OAD21606.1"/>
    </source>
</evidence>
<keyword evidence="2" id="KW-1185">Reference proteome</keyword>
<accession>A0A176S0Y4</accession>
<evidence type="ECO:0000313" key="2">
    <source>
        <dbReference type="Proteomes" id="UP000076962"/>
    </source>
</evidence>
<dbReference type="Proteomes" id="UP000076962">
    <property type="component" value="Unassembled WGS sequence"/>
</dbReference>
<comment type="caution">
    <text evidence="1">The sequence shown here is derived from an EMBL/GenBank/DDBJ whole genome shotgun (WGS) entry which is preliminary data.</text>
</comment>
<dbReference type="AlphaFoldDB" id="A0A176S0Y4"/>
<name>A0A176S0Y4_9GAMM</name>
<dbReference type="EMBL" id="LUTY01001512">
    <property type="protein sequence ID" value="OAD21606.1"/>
    <property type="molecule type" value="Genomic_DNA"/>
</dbReference>
<sequence>MIYFGDKPWLIGIRHPNGTDVLAVSGEESFKIILVTLSQSLWFNSMIKFFTFLSDR</sequence>
<gene>
    <name evidence="1" type="ORF">THIOM_002621</name>
</gene>